<evidence type="ECO:0000313" key="2">
    <source>
        <dbReference type="Proteomes" id="UP000003771"/>
    </source>
</evidence>
<evidence type="ECO:0000313" key="1">
    <source>
        <dbReference type="EMBL" id="EGR93577.1"/>
    </source>
</evidence>
<dbReference type="AlphaFoldDB" id="F9P1D3"/>
<accession>F9P1D3</accession>
<proteinExistence type="predicted"/>
<gene>
    <name evidence="1" type="ORF">HMPREF9178_1162</name>
</gene>
<reference evidence="1 2" key="1">
    <citation type="submission" date="2011-07" db="EMBL/GenBank/DDBJ databases">
        <authorList>
            <person name="Durkin A.S."/>
            <person name="Kim M."/>
            <person name="Radune D."/>
            <person name="Hostetler J."/>
            <person name="Torralba M."/>
            <person name="Gillis M."/>
            <person name="Methe B."/>
            <person name="Sutton G."/>
            <person name="Nelson K.E."/>
        </authorList>
    </citation>
    <scope>NUCLEOTIDE SEQUENCE [LARGE SCALE GENOMIC DNA]</scope>
    <source>
        <strain evidence="1 2">F0392</strain>
    </source>
</reference>
<sequence length="47" mass="5344">MEKYVHISSENKKARLTVLVSCLLNSSIGRAEKALFCLVFCLDRKKT</sequence>
<comment type="caution">
    <text evidence="1">The sequence shown here is derived from an EMBL/GenBank/DDBJ whole genome shotgun (WGS) entry which is preliminary data.</text>
</comment>
<dbReference type="EMBL" id="AFUO01000001">
    <property type="protein sequence ID" value="EGR93577.1"/>
    <property type="molecule type" value="Genomic_DNA"/>
</dbReference>
<name>F9P1D3_STROR</name>
<dbReference type="Proteomes" id="UP000003771">
    <property type="component" value="Unassembled WGS sequence"/>
</dbReference>
<protein>
    <submittedName>
        <fullName evidence="1">Uncharacterized protein</fullName>
    </submittedName>
</protein>
<organism evidence="1 2">
    <name type="scientific">Streptococcus mitis bv. 2 str. F0392</name>
    <dbReference type="NCBI Taxonomy" id="768726"/>
    <lineage>
        <taxon>Bacteria</taxon>
        <taxon>Bacillati</taxon>
        <taxon>Bacillota</taxon>
        <taxon>Bacilli</taxon>
        <taxon>Lactobacillales</taxon>
        <taxon>Streptococcaceae</taxon>
        <taxon>Streptococcus</taxon>
    </lineage>
</organism>